<proteinExistence type="predicted"/>
<keyword evidence="3" id="KW-1185">Reference proteome</keyword>
<organism evidence="2 3">
    <name type="scientific">Pseudorhodoferax soli</name>
    <dbReference type="NCBI Taxonomy" id="545864"/>
    <lineage>
        <taxon>Bacteria</taxon>
        <taxon>Pseudomonadati</taxon>
        <taxon>Pseudomonadota</taxon>
        <taxon>Betaproteobacteria</taxon>
        <taxon>Burkholderiales</taxon>
        <taxon>Comamonadaceae</taxon>
    </lineage>
</organism>
<dbReference type="AlphaFoldDB" id="A0A368Y8F7"/>
<evidence type="ECO:0000256" key="1">
    <source>
        <dbReference type="SAM" id="SignalP"/>
    </source>
</evidence>
<dbReference type="OrthoDB" id="8656910at2"/>
<reference evidence="2 3" key="1">
    <citation type="submission" date="2018-07" db="EMBL/GenBank/DDBJ databases">
        <title>Genomic Encyclopedia of Type Strains, Phase IV (KMG-IV): sequencing the most valuable type-strain genomes for metagenomic binning, comparative biology and taxonomic classification.</title>
        <authorList>
            <person name="Goeker M."/>
        </authorList>
    </citation>
    <scope>NUCLEOTIDE SEQUENCE [LARGE SCALE GENOMIC DNA]</scope>
    <source>
        <strain evidence="2 3">DSM 21634</strain>
    </source>
</reference>
<accession>A0A368Y8F7</accession>
<feature type="signal peptide" evidence="1">
    <location>
        <begin position="1"/>
        <end position="23"/>
    </location>
</feature>
<evidence type="ECO:0000313" key="2">
    <source>
        <dbReference type="EMBL" id="RCW75698.1"/>
    </source>
</evidence>
<dbReference type="Proteomes" id="UP000252884">
    <property type="component" value="Unassembled WGS sequence"/>
</dbReference>
<gene>
    <name evidence="2" type="ORF">DES41_101293</name>
</gene>
<dbReference type="EMBL" id="QPJK01000001">
    <property type="protein sequence ID" value="RCW75698.1"/>
    <property type="molecule type" value="Genomic_DNA"/>
</dbReference>
<keyword evidence="1" id="KW-0732">Signal</keyword>
<protein>
    <submittedName>
        <fullName evidence="2">Uncharacterized protein DUF4148</fullName>
    </submittedName>
</protein>
<feature type="chain" id="PRO_5016951399" evidence="1">
    <location>
        <begin position="24"/>
        <end position="120"/>
    </location>
</feature>
<evidence type="ECO:0000313" key="3">
    <source>
        <dbReference type="Proteomes" id="UP000252884"/>
    </source>
</evidence>
<name>A0A368Y8F7_9BURK</name>
<dbReference type="RefSeq" id="WP_114465252.1">
    <property type="nucleotide sequence ID" value="NZ_QPJK01000001.1"/>
</dbReference>
<comment type="caution">
    <text evidence="2">The sequence shown here is derived from an EMBL/GenBank/DDBJ whole genome shotgun (WGS) entry which is preliminary data.</text>
</comment>
<sequence length="120" mass="12105">MPRPSALLLSLAAVFGLAQPALASDAPPTREQVRAAVLQAQARGQWPAGGEAGVWTAPATGTPLSRAQVLRELAASGPAPSGEVGDIGQLAADHRDTTRAEVRAQAVQALRAGALPGGEL</sequence>